<evidence type="ECO:0000313" key="6">
    <source>
        <dbReference type="Proteomes" id="UP000215633"/>
    </source>
</evidence>
<dbReference type="GO" id="GO:0003677">
    <property type="term" value="F:DNA binding"/>
    <property type="evidence" value="ECO:0007669"/>
    <property type="project" value="UniProtKB-UniRule"/>
</dbReference>
<evidence type="ECO:0000256" key="1">
    <source>
        <dbReference type="ARBA" id="ARBA00023125"/>
    </source>
</evidence>
<evidence type="ECO:0000256" key="3">
    <source>
        <dbReference type="SAM" id="MobiDB-lite"/>
    </source>
</evidence>
<feature type="domain" description="HTH tetR-type" evidence="4">
    <location>
        <begin position="44"/>
        <end position="104"/>
    </location>
</feature>
<dbReference type="PROSITE" id="PS50977">
    <property type="entry name" value="HTH_TETR_2"/>
    <property type="match status" value="1"/>
</dbReference>
<feature type="DNA-binding region" description="H-T-H motif" evidence="2">
    <location>
        <begin position="67"/>
        <end position="86"/>
    </location>
</feature>
<evidence type="ECO:0000256" key="2">
    <source>
        <dbReference type="PROSITE-ProRule" id="PRU00335"/>
    </source>
</evidence>
<accession>A0A261W2N8</accession>
<proteinExistence type="predicted"/>
<dbReference type="SUPFAM" id="SSF46689">
    <property type="entry name" value="Homeodomain-like"/>
    <property type="match status" value="1"/>
</dbReference>
<organism evidence="5 6">
    <name type="scientific">Bordetella genomosp. 2</name>
    <dbReference type="NCBI Taxonomy" id="1983456"/>
    <lineage>
        <taxon>Bacteria</taxon>
        <taxon>Pseudomonadati</taxon>
        <taxon>Pseudomonadota</taxon>
        <taxon>Betaproteobacteria</taxon>
        <taxon>Burkholderiales</taxon>
        <taxon>Alcaligenaceae</taxon>
        <taxon>Bordetella</taxon>
    </lineage>
</organism>
<protein>
    <recommendedName>
        <fullName evidence="4">HTH tetR-type domain-containing protein</fullName>
    </recommendedName>
</protein>
<gene>
    <name evidence="5" type="ORF">CAL24_08805</name>
</gene>
<feature type="region of interest" description="Disordered" evidence="3">
    <location>
        <begin position="1"/>
        <end position="21"/>
    </location>
</feature>
<dbReference type="InterPro" id="IPR009057">
    <property type="entry name" value="Homeodomain-like_sf"/>
</dbReference>
<name>A0A261W2N8_9BORD</name>
<dbReference type="Proteomes" id="UP000215633">
    <property type="component" value="Unassembled WGS sequence"/>
</dbReference>
<reference evidence="6" key="1">
    <citation type="submission" date="2017-05" db="EMBL/GenBank/DDBJ databases">
        <title>Complete and WGS of Bordetella genogroups.</title>
        <authorList>
            <person name="Spilker T."/>
            <person name="Lipuma J."/>
        </authorList>
    </citation>
    <scope>NUCLEOTIDE SEQUENCE [LARGE SCALE GENOMIC DNA]</scope>
    <source>
        <strain evidence="6">AU8256</strain>
    </source>
</reference>
<evidence type="ECO:0000313" key="5">
    <source>
        <dbReference type="EMBL" id="OZI79992.1"/>
    </source>
</evidence>
<comment type="caution">
    <text evidence="5">The sequence shown here is derived from an EMBL/GenBank/DDBJ whole genome shotgun (WGS) entry which is preliminary data.</text>
</comment>
<dbReference type="EMBL" id="NEVT01000003">
    <property type="protein sequence ID" value="OZI79992.1"/>
    <property type="molecule type" value="Genomic_DNA"/>
</dbReference>
<keyword evidence="1 2" id="KW-0238">DNA-binding</keyword>
<keyword evidence="6" id="KW-1185">Reference proteome</keyword>
<dbReference type="RefSeq" id="WP_094806431.1">
    <property type="nucleotide sequence ID" value="NZ_NEVT01000003.1"/>
</dbReference>
<dbReference type="InterPro" id="IPR001647">
    <property type="entry name" value="HTH_TetR"/>
</dbReference>
<dbReference type="Gene3D" id="1.10.357.10">
    <property type="entry name" value="Tetracycline Repressor, domain 2"/>
    <property type="match status" value="1"/>
</dbReference>
<sequence>MRDTKKTAADKRPEIDSQDDIPTSLRFEEMLGRKSLDRSLPKRERTRYLFLTITARCIQEEPQRNPTVEFVLDQSGLSRGTFYNHFKDVDDCVFEMLSLFLEYIESARVSNSRNLPTYEAILEANDWYCRAYEANANLYAAVHRNAAITKLREDRNANWTMKVVHVSERRRGRAFTKAQRREYVGMVRILITMTIDTLRERFVNHDLLLTQAFPTARSLAIKVSDIWFRTMAEYEKTD</sequence>
<feature type="compositionally biased region" description="Basic and acidic residues" evidence="3">
    <location>
        <begin position="1"/>
        <end position="15"/>
    </location>
</feature>
<evidence type="ECO:0000259" key="4">
    <source>
        <dbReference type="PROSITE" id="PS50977"/>
    </source>
</evidence>
<dbReference type="AlphaFoldDB" id="A0A261W2N8"/>